<dbReference type="GO" id="GO:0051213">
    <property type="term" value="F:dioxygenase activity"/>
    <property type="evidence" value="ECO:0007669"/>
    <property type="project" value="UniProtKB-KW"/>
</dbReference>
<evidence type="ECO:0000256" key="3">
    <source>
        <dbReference type="ARBA" id="ARBA00022896"/>
    </source>
</evidence>
<dbReference type="SMART" id="SM00702">
    <property type="entry name" value="P4Hc"/>
    <property type="match status" value="1"/>
</dbReference>
<name>A0A8C5RIW5_LATLA</name>
<evidence type="ECO:0000313" key="8">
    <source>
        <dbReference type="Ensembl" id="ENSLLTP00000003399.1"/>
    </source>
</evidence>
<dbReference type="AlphaFoldDB" id="A0A8C5RIW5"/>
<dbReference type="PANTHER" id="PTHR24014:SF4">
    <property type="entry name" value="2-OXOGLUTARATE AND IRON-DEPENDENT OXYGENASE DOMAIN-CONTAINING PROTEIN 2"/>
    <property type="match status" value="1"/>
</dbReference>
<accession>A0A8C5RIW5</accession>
<feature type="domain" description="Fe2OG dioxygenase" evidence="7">
    <location>
        <begin position="331"/>
        <end position="425"/>
    </location>
</feature>
<dbReference type="GO" id="GO:0005506">
    <property type="term" value="F:iron ion binding"/>
    <property type="evidence" value="ECO:0007669"/>
    <property type="project" value="InterPro"/>
</dbReference>
<dbReference type="Ensembl" id="ENSLLTT00000003536.1">
    <property type="protein sequence ID" value="ENSLLTP00000003399.1"/>
    <property type="gene ID" value="ENSLLTG00000002569.1"/>
</dbReference>
<dbReference type="Proteomes" id="UP000694406">
    <property type="component" value="Unplaced"/>
</dbReference>
<comment type="cofactor">
    <cofactor evidence="1">
        <name>L-ascorbate</name>
        <dbReference type="ChEBI" id="CHEBI:38290"/>
    </cofactor>
</comment>
<keyword evidence="5" id="KW-0560">Oxidoreductase</keyword>
<dbReference type="Pfam" id="PF25238">
    <property type="entry name" value="OGFOD2-like"/>
    <property type="match status" value="1"/>
</dbReference>
<protein>
    <submittedName>
        <fullName evidence="8">2-oxoglutarate and iron dependent oxygenase domain containing 2</fullName>
    </submittedName>
</protein>
<dbReference type="InterPro" id="IPR006620">
    <property type="entry name" value="Pro_4_hyd_alph"/>
</dbReference>
<reference evidence="8" key="1">
    <citation type="submission" date="2025-08" db="UniProtKB">
        <authorList>
            <consortium name="Ensembl"/>
        </authorList>
    </citation>
    <scope>IDENTIFICATION</scope>
</reference>
<evidence type="ECO:0000256" key="4">
    <source>
        <dbReference type="ARBA" id="ARBA00022964"/>
    </source>
</evidence>
<keyword evidence="9" id="KW-1185">Reference proteome</keyword>
<gene>
    <name evidence="8" type="primary">OGFOD2</name>
</gene>
<evidence type="ECO:0000256" key="5">
    <source>
        <dbReference type="ARBA" id="ARBA00023002"/>
    </source>
</evidence>
<proteinExistence type="predicted"/>
<evidence type="ECO:0000256" key="2">
    <source>
        <dbReference type="ARBA" id="ARBA00022723"/>
    </source>
</evidence>
<keyword evidence="6" id="KW-0408">Iron</keyword>
<evidence type="ECO:0000259" key="7">
    <source>
        <dbReference type="PROSITE" id="PS51471"/>
    </source>
</evidence>
<reference evidence="8" key="2">
    <citation type="submission" date="2025-09" db="UniProtKB">
        <authorList>
            <consortium name="Ensembl"/>
        </authorList>
    </citation>
    <scope>IDENTIFICATION</scope>
</reference>
<evidence type="ECO:0000256" key="1">
    <source>
        <dbReference type="ARBA" id="ARBA00001961"/>
    </source>
</evidence>
<dbReference type="PANTHER" id="PTHR24014">
    <property type="entry name" value="2-OXOGLUTARATE AND IRON-DEPENDENT OXYGENASE DOMAIN-CONTAINING PROTEIN 2"/>
    <property type="match status" value="1"/>
</dbReference>
<organism evidence="8 9">
    <name type="scientific">Laticauda laticaudata</name>
    <name type="common">Blue-ringed sea krait</name>
    <name type="synonym">Blue-lipped sea krait</name>
    <dbReference type="NCBI Taxonomy" id="8630"/>
    <lineage>
        <taxon>Eukaryota</taxon>
        <taxon>Metazoa</taxon>
        <taxon>Chordata</taxon>
        <taxon>Craniata</taxon>
        <taxon>Vertebrata</taxon>
        <taxon>Euteleostomi</taxon>
        <taxon>Lepidosauria</taxon>
        <taxon>Squamata</taxon>
        <taxon>Bifurcata</taxon>
        <taxon>Unidentata</taxon>
        <taxon>Episquamata</taxon>
        <taxon>Toxicofera</taxon>
        <taxon>Serpentes</taxon>
        <taxon>Colubroidea</taxon>
        <taxon>Elapidae</taxon>
        <taxon>Laticaudinae</taxon>
        <taxon>Laticauda</taxon>
    </lineage>
</organism>
<dbReference type="InterPro" id="IPR005123">
    <property type="entry name" value="Oxoglu/Fe-dep_dioxygenase_dom"/>
</dbReference>
<keyword evidence="3" id="KW-0847">Vitamin C</keyword>
<dbReference type="GeneTree" id="ENSGT00940000153974"/>
<sequence>MQRQLPSSKRQSCRFSQAGLQINKSAGRLFWGPRNGLGPGPKGLLAFLEAVVRTPLQQSSRAGREAPTSAFFRFWSRWVIWRRSLKLVGGRGALSDGPVARTTGFPPPSGPAGSMDRGVLGPGRSRFLACACFLTDNLFVERYGLHLRYRGDPEQLRRDYGPVLRQRGCRSEEDFAVVLREVEKEVQRRKELDRLSRERKAIISQNYRPKHPHLYILQESFFNPEFLETVKYCKSQNADLQGLLHRVESLSDKRIYRLPIFTKEFCEAFVEELEHFEQSEMPKGRPNSMNNYGVLLNELGLDETFLTPLREKYLQPLTALLYPDCGGSCLDSHKAFVVKYALHEDLDLHTHYDNAEVTLNVCLGKEFTEGSLYFAELRQDAKPVPNYLEVEHLLYYGLFHRGGQLHGALAIASGERRNLIIWMRSSAVRNHLCPMCNRVPDLVEADGFGDGFTRILEGSPPGTTDVCSLT</sequence>
<dbReference type="PROSITE" id="PS51471">
    <property type="entry name" value="FE2OG_OXY"/>
    <property type="match status" value="1"/>
</dbReference>
<keyword evidence="4" id="KW-0223">Dioxygenase</keyword>
<dbReference type="GO" id="GO:0031418">
    <property type="term" value="F:L-ascorbic acid binding"/>
    <property type="evidence" value="ECO:0007669"/>
    <property type="project" value="UniProtKB-KW"/>
</dbReference>
<evidence type="ECO:0000256" key="6">
    <source>
        <dbReference type="ARBA" id="ARBA00023004"/>
    </source>
</evidence>
<dbReference type="GO" id="GO:0016705">
    <property type="term" value="F:oxidoreductase activity, acting on paired donors, with incorporation or reduction of molecular oxygen"/>
    <property type="evidence" value="ECO:0007669"/>
    <property type="project" value="InterPro"/>
</dbReference>
<keyword evidence="2" id="KW-0479">Metal-binding</keyword>
<evidence type="ECO:0000313" key="9">
    <source>
        <dbReference type="Proteomes" id="UP000694406"/>
    </source>
</evidence>